<proteinExistence type="inferred from homology"/>
<dbReference type="SMART" id="SM01119">
    <property type="entry name" value="D-ser_dehydrat"/>
    <property type="match status" value="1"/>
</dbReference>
<protein>
    <submittedName>
        <fullName evidence="4">D-serine deaminase-like pyridoxal phosphate-dependent protein</fullName>
    </submittedName>
</protein>
<sequence>MSVIDWRTKGFFVPGPPISDEDFVAAGHDLFGGAFTYPLMFARRAALDANVATMAAFCARRGLMFAPHIKTHMSPTLVRAQLDAGAWGVTVATANQALAAHAMGVPRILIANQVLDPTALRWAAAHDVTITVDSVEGAEIAAAAVTGEAVTGSAAGGSAAGPADGGAASGGAAGGTLPVLVELGHDGGRTGARTIAGLLEVAEAIGARPGLRLAGVTAYEGGLPHAGAVAAFLDRLRDAANAVATLVDGDIVVSAGGSAWFDVVADRLAGQWIPDRTTVPLLRSGAYVSHDDGFYRERTPWNRLAGEGALHAALGVWAQVLSTPEPGLALAGMGKRDAPYDEGLPEPQWIRAADGTVRDASGLRVTRMNDHHTYLSTDAAHVVPGDLVLFGISHPCTAFDKWRALPIVDHDGRVSGVLRPYL</sequence>
<evidence type="ECO:0000259" key="3">
    <source>
        <dbReference type="SMART" id="SM01119"/>
    </source>
</evidence>
<evidence type="ECO:0000313" key="4">
    <source>
        <dbReference type="EMBL" id="MDQ0366644.1"/>
    </source>
</evidence>
<dbReference type="Gene3D" id="2.40.37.20">
    <property type="entry name" value="D-serine dehydratase-like domain"/>
    <property type="match status" value="1"/>
</dbReference>
<dbReference type="Proteomes" id="UP001240236">
    <property type="component" value="Unassembled WGS sequence"/>
</dbReference>
<gene>
    <name evidence="4" type="ORF">J2S42_003313</name>
</gene>
<dbReference type="EMBL" id="JAUSUZ010000001">
    <property type="protein sequence ID" value="MDQ0366644.1"/>
    <property type="molecule type" value="Genomic_DNA"/>
</dbReference>
<dbReference type="InterPro" id="IPR042208">
    <property type="entry name" value="D-ser_dehydrat-like_sf"/>
</dbReference>
<organism evidence="4 5">
    <name type="scientific">Catenuloplanes indicus</name>
    <dbReference type="NCBI Taxonomy" id="137267"/>
    <lineage>
        <taxon>Bacteria</taxon>
        <taxon>Bacillati</taxon>
        <taxon>Actinomycetota</taxon>
        <taxon>Actinomycetes</taxon>
        <taxon>Micromonosporales</taxon>
        <taxon>Micromonosporaceae</taxon>
        <taxon>Catenuloplanes</taxon>
    </lineage>
</organism>
<keyword evidence="5" id="KW-1185">Reference proteome</keyword>
<evidence type="ECO:0000256" key="1">
    <source>
        <dbReference type="ARBA" id="ARBA00005323"/>
    </source>
</evidence>
<dbReference type="Pfam" id="PF01168">
    <property type="entry name" value="Ala_racemase_N"/>
    <property type="match status" value="1"/>
</dbReference>
<accession>A0AAE3W0P0</accession>
<reference evidence="4 5" key="1">
    <citation type="submission" date="2023-07" db="EMBL/GenBank/DDBJ databases">
        <title>Sequencing the genomes of 1000 actinobacteria strains.</title>
        <authorList>
            <person name="Klenk H.-P."/>
        </authorList>
    </citation>
    <scope>NUCLEOTIDE SEQUENCE [LARGE SCALE GENOMIC DNA]</scope>
    <source>
        <strain evidence="4 5">DSM 44709</strain>
    </source>
</reference>
<comment type="caution">
    <text evidence="4">The sequence shown here is derived from an EMBL/GenBank/DDBJ whole genome shotgun (WGS) entry which is preliminary data.</text>
</comment>
<dbReference type="InterPro" id="IPR029066">
    <property type="entry name" value="PLP-binding_barrel"/>
</dbReference>
<evidence type="ECO:0000256" key="2">
    <source>
        <dbReference type="ARBA" id="ARBA00023239"/>
    </source>
</evidence>
<name>A0AAE3W0P0_9ACTN</name>
<keyword evidence="2" id="KW-0456">Lyase</keyword>
<dbReference type="InterPro" id="IPR026956">
    <property type="entry name" value="D-ser_dehydrat-like_dom"/>
</dbReference>
<dbReference type="PANTHER" id="PTHR28004:SF8">
    <property type="entry name" value="D-SERINE DEAMINASE"/>
    <property type="match status" value="1"/>
</dbReference>
<feature type="domain" description="D-serine dehydratase-like" evidence="3">
    <location>
        <begin position="313"/>
        <end position="409"/>
    </location>
</feature>
<dbReference type="InterPro" id="IPR051466">
    <property type="entry name" value="D-amino_acid_metab_enzyme"/>
</dbReference>
<evidence type="ECO:0000313" key="5">
    <source>
        <dbReference type="Proteomes" id="UP001240236"/>
    </source>
</evidence>
<dbReference type="RefSeq" id="WP_307240128.1">
    <property type="nucleotide sequence ID" value="NZ_JAUSUZ010000001.1"/>
</dbReference>
<dbReference type="InterPro" id="IPR001608">
    <property type="entry name" value="Ala_racemase_N"/>
</dbReference>
<dbReference type="PANTHER" id="PTHR28004">
    <property type="entry name" value="ZGC:162816-RELATED"/>
    <property type="match status" value="1"/>
</dbReference>
<comment type="similarity">
    <text evidence="1">Belongs to the DSD1 family.</text>
</comment>
<dbReference type="SUPFAM" id="SSF51419">
    <property type="entry name" value="PLP-binding barrel"/>
    <property type="match status" value="2"/>
</dbReference>
<dbReference type="AlphaFoldDB" id="A0AAE3W0P0"/>
<dbReference type="Pfam" id="PF14031">
    <property type="entry name" value="D-ser_dehydrat"/>
    <property type="match status" value="1"/>
</dbReference>
<dbReference type="GO" id="GO:0016829">
    <property type="term" value="F:lyase activity"/>
    <property type="evidence" value="ECO:0007669"/>
    <property type="project" value="UniProtKB-KW"/>
</dbReference>
<dbReference type="Gene3D" id="3.20.20.10">
    <property type="entry name" value="Alanine racemase"/>
    <property type="match status" value="1"/>
</dbReference>